<keyword evidence="3" id="KW-1185">Reference proteome</keyword>
<dbReference type="RefSeq" id="WP_311421915.1">
    <property type="nucleotide sequence ID" value="NZ_JAVREH010000004.1"/>
</dbReference>
<dbReference type="EMBL" id="JAVREH010000004">
    <property type="protein sequence ID" value="MDT0260763.1"/>
    <property type="molecule type" value="Genomic_DNA"/>
</dbReference>
<sequence>MLLPDPGATAPGPPAAEGGADADAVPSSAPEAFRTAVSTLLATTVRPEARVERLRPPQRLAPWSFAVAVDIGMLGPDSATGRLVVLYDPDGTEAWDGEIRLVAYAQADLAADMAGDPLLPAVGWSWLTESLQQRGAPTTAVGGTVTQTTSTRFGDVHGPSSTTQLELRGSWTATSTDLTPHLLAFVDLLSVAAGLPPEGVAVLGER</sequence>
<protein>
    <submittedName>
        <fullName evidence="2">DUF3000 domain-containing protein</fullName>
    </submittedName>
</protein>
<comment type="caution">
    <text evidence="2">The sequence shown here is derived from an EMBL/GenBank/DDBJ whole genome shotgun (WGS) entry which is preliminary data.</text>
</comment>
<accession>A0ABU2J6Z9</accession>
<evidence type="ECO:0000313" key="2">
    <source>
        <dbReference type="EMBL" id="MDT0260763.1"/>
    </source>
</evidence>
<evidence type="ECO:0000313" key="3">
    <source>
        <dbReference type="Proteomes" id="UP001183176"/>
    </source>
</evidence>
<dbReference type="InterPro" id="IPR021555">
    <property type="entry name" value="DUF3000"/>
</dbReference>
<reference evidence="3" key="1">
    <citation type="submission" date="2023-07" db="EMBL/GenBank/DDBJ databases">
        <title>30 novel species of actinomycetes from the DSMZ collection.</title>
        <authorList>
            <person name="Nouioui I."/>
        </authorList>
    </citation>
    <scope>NUCLEOTIDE SEQUENCE [LARGE SCALE GENOMIC DNA]</scope>
    <source>
        <strain evidence="3">DSM 44399</strain>
    </source>
</reference>
<feature type="region of interest" description="Disordered" evidence="1">
    <location>
        <begin position="1"/>
        <end position="28"/>
    </location>
</feature>
<gene>
    <name evidence="2" type="ORF">RM423_05075</name>
</gene>
<proteinExistence type="predicted"/>
<evidence type="ECO:0000256" key="1">
    <source>
        <dbReference type="SAM" id="MobiDB-lite"/>
    </source>
</evidence>
<feature type="compositionally biased region" description="Low complexity" evidence="1">
    <location>
        <begin position="1"/>
        <end position="26"/>
    </location>
</feature>
<name>A0ABU2J6Z9_9ACTN</name>
<organism evidence="2 3">
    <name type="scientific">Jatrophihabitans lederbergiae</name>
    <dbReference type="NCBI Taxonomy" id="3075547"/>
    <lineage>
        <taxon>Bacteria</taxon>
        <taxon>Bacillati</taxon>
        <taxon>Actinomycetota</taxon>
        <taxon>Actinomycetes</taxon>
        <taxon>Jatrophihabitantales</taxon>
        <taxon>Jatrophihabitantaceae</taxon>
        <taxon>Jatrophihabitans</taxon>
    </lineage>
</organism>
<dbReference type="Pfam" id="PF11452">
    <property type="entry name" value="DUF3000"/>
    <property type="match status" value="1"/>
</dbReference>
<dbReference type="Proteomes" id="UP001183176">
    <property type="component" value="Unassembled WGS sequence"/>
</dbReference>